<keyword evidence="4" id="KW-1003">Cell membrane</keyword>
<comment type="subcellular location">
    <subcellularLocation>
        <location evidence="1">Cell membrane</location>
        <topology evidence="1">Multi-pass membrane protein</topology>
    </subcellularLocation>
</comment>
<evidence type="ECO:0000256" key="7">
    <source>
        <dbReference type="ARBA" id="ARBA00023136"/>
    </source>
</evidence>
<dbReference type="Pfam" id="PF03547">
    <property type="entry name" value="Mem_trans"/>
    <property type="match status" value="1"/>
</dbReference>
<feature type="transmembrane region" description="Helical" evidence="8">
    <location>
        <begin position="245"/>
        <end position="266"/>
    </location>
</feature>
<dbReference type="InterPro" id="IPR038770">
    <property type="entry name" value="Na+/solute_symporter_sf"/>
</dbReference>
<dbReference type="GO" id="GO:0005886">
    <property type="term" value="C:plasma membrane"/>
    <property type="evidence" value="ECO:0007669"/>
    <property type="project" value="UniProtKB-SubCell"/>
</dbReference>
<dbReference type="GO" id="GO:0055085">
    <property type="term" value="P:transmembrane transport"/>
    <property type="evidence" value="ECO:0007669"/>
    <property type="project" value="InterPro"/>
</dbReference>
<feature type="transmembrane region" description="Helical" evidence="8">
    <location>
        <begin position="118"/>
        <end position="146"/>
    </location>
</feature>
<dbReference type="OrthoDB" id="9786183at2"/>
<keyword evidence="3" id="KW-0813">Transport</keyword>
<dbReference type="AlphaFoldDB" id="A0A2P6AQQ8"/>
<feature type="transmembrane region" description="Helical" evidence="8">
    <location>
        <begin position="158"/>
        <end position="180"/>
    </location>
</feature>
<evidence type="ECO:0000256" key="4">
    <source>
        <dbReference type="ARBA" id="ARBA00022475"/>
    </source>
</evidence>
<reference evidence="10" key="1">
    <citation type="submission" date="2018-02" db="EMBL/GenBank/DDBJ databases">
        <title>Genome sequencing of Solimonas sp. HR-BB.</title>
        <authorList>
            <person name="Lee Y."/>
            <person name="Jeon C.O."/>
        </authorList>
    </citation>
    <scope>NUCLEOTIDE SEQUENCE [LARGE SCALE GENOMIC DNA]</scope>
    <source>
        <strain evidence="10">HR-E</strain>
    </source>
</reference>
<protein>
    <submittedName>
        <fullName evidence="9">Transporter</fullName>
    </submittedName>
</protein>
<dbReference type="Proteomes" id="UP000243900">
    <property type="component" value="Unassembled WGS sequence"/>
</dbReference>
<feature type="transmembrane region" description="Helical" evidence="8">
    <location>
        <begin position="278"/>
        <end position="297"/>
    </location>
</feature>
<evidence type="ECO:0000313" key="9">
    <source>
        <dbReference type="EMBL" id="PQA32345.1"/>
    </source>
</evidence>
<keyword evidence="7 8" id="KW-0472">Membrane</keyword>
<evidence type="ECO:0000256" key="2">
    <source>
        <dbReference type="ARBA" id="ARBA00010145"/>
    </source>
</evidence>
<accession>A0A2P6AQQ8</accession>
<feature type="transmembrane region" description="Helical" evidence="8">
    <location>
        <begin position="218"/>
        <end position="239"/>
    </location>
</feature>
<dbReference type="InterPro" id="IPR004776">
    <property type="entry name" value="Mem_transp_PIN-like"/>
</dbReference>
<evidence type="ECO:0000256" key="5">
    <source>
        <dbReference type="ARBA" id="ARBA00022692"/>
    </source>
</evidence>
<organism evidence="9 10">
    <name type="scientific">Amnimonas aquatica</name>
    <dbReference type="NCBI Taxonomy" id="2094561"/>
    <lineage>
        <taxon>Bacteria</taxon>
        <taxon>Pseudomonadati</taxon>
        <taxon>Pseudomonadota</taxon>
        <taxon>Gammaproteobacteria</taxon>
        <taxon>Moraxellales</taxon>
        <taxon>Moraxellaceae</taxon>
        <taxon>Amnimonas</taxon>
    </lineage>
</organism>
<sequence>MSALVLLALCLLLGLLAARYASPPAGLAPALNWWVIQIALPALVLELIPRLQFDPHLWFLVVSQWLVFIGALALFHTLGKWLGWSRARIGALTLVCGLGNTSFVGYPMLEALQGREGLALGVVADQLGCFIMLSLGGVLVAVIYGGASASPRAVARKVLLFPAFLALLAGVVVGQLGGWPPMADEILHRIGATLTPLALFSVGLRLKLSLHRHQWLPVTLGLGWKLALAPLVMLGIGGALGMHGLLLTITVLQAAMAPMISAAILADQHDLEPDLANAILGIGILLSLLTVPLWNLLLS</sequence>
<feature type="transmembrane region" description="Helical" evidence="8">
    <location>
        <begin position="87"/>
        <end position="106"/>
    </location>
</feature>
<keyword evidence="5 8" id="KW-0812">Transmembrane</keyword>
<dbReference type="PANTHER" id="PTHR36838:SF1">
    <property type="entry name" value="SLR1864 PROTEIN"/>
    <property type="match status" value="1"/>
</dbReference>
<feature type="transmembrane region" description="Helical" evidence="8">
    <location>
        <begin position="57"/>
        <end position="75"/>
    </location>
</feature>
<name>A0A2P6AQQ8_9GAMM</name>
<dbReference type="Gene3D" id="1.20.1530.20">
    <property type="match status" value="1"/>
</dbReference>
<evidence type="ECO:0000256" key="3">
    <source>
        <dbReference type="ARBA" id="ARBA00022448"/>
    </source>
</evidence>
<dbReference type="PANTHER" id="PTHR36838">
    <property type="entry name" value="AUXIN EFFLUX CARRIER FAMILY PROTEIN"/>
    <property type="match status" value="1"/>
</dbReference>
<keyword evidence="10" id="KW-1185">Reference proteome</keyword>
<gene>
    <name evidence="9" type="ORF">C5O18_08890</name>
</gene>
<comment type="similarity">
    <text evidence="2">Belongs to the auxin efflux carrier (TC 2.A.69) family.</text>
</comment>
<evidence type="ECO:0000256" key="6">
    <source>
        <dbReference type="ARBA" id="ARBA00022989"/>
    </source>
</evidence>
<proteinExistence type="inferred from homology"/>
<comment type="caution">
    <text evidence="9">The sequence shown here is derived from an EMBL/GenBank/DDBJ whole genome shotgun (WGS) entry which is preliminary data.</text>
</comment>
<dbReference type="EMBL" id="PTQZ01000266">
    <property type="protein sequence ID" value="PQA32345.1"/>
    <property type="molecule type" value="Genomic_DNA"/>
</dbReference>
<keyword evidence="6 8" id="KW-1133">Transmembrane helix</keyword>
<evidence type="ECO:0000256" key="1">
    <source>
        <dbReference type="ARBA" id="ARBA00004651"/>
    </source>
</evidence>
<dbReference type="RefSeq" id="WP_105193238.1">
    <property type="nucleotide sequence ID" value="NZ_PTQZ01000266.1"/>
</dbReference>
<evidence type="ECO:0000313" key="10">
    <source>
        <dbReference type="Proteomes" id="UP000243900"/>
    </source>
</evidence>
<evidence type="ECO:0000256" key="8">
    <source>
        <dbReference type="SAM" id="Phobius"/>
    </source>
</evidence>